<dbReference type="STRING" id="1379.HMPREF3186_00770"/>
<keyword evidence="1" id="KW-1133">Transmembrane helix</keyword>
<accession>A0A133ZZ28</accession>
<evidence type="ECO:0000313" key="3">
    <source>
        <dbReference type="Proteomes" id="UP000070355"/>
    </source>
</evidence>
<dbReference type="PATRIC" id="fig|1379.3.peg.752"/>
<evidence type="ECO:0000256" key="1">
    <source>
        <dbReference type="SAM" id="Phobius"/>
    </source>
</evidence>
<dbReference type="AlphaFoldDB" id="A0A133ZZ28"/>
<keyword evidence="1" id="KW-0472">Membrane</keyword>
<organism evidence="2 3">
    <name type="scientific">Gemella haemolysans</name>
    <dbReference type="NCBI Taxonomy" id="1379"/>
    <lineage>
        <taxon>Bacteria</taxon>
        <taxon>Bacillati</taxon>
        <taxon>Bacillota</taxon>
        <taxon>Bacilli</taxon>
        <taxon>Bacillales</taxon>
        <taxon>Gemellaceae</taxon>
        <taxon>Gemella</taxon>
    </lineage>
</organism>
<name>A0A133ZZ28_9BACL</name>
<protein>
    <submittedName>
        <fullName evidence="2">Uncharacterized protein</fullName>
    </submittedName>
</protein>
<keyword evidence="1" id="KW-0812">Transmembrane</keyword>
<comment type="caution">
    <text evidence="2">The sequence shown here is derived from an EMBL/GenBank/DDBJ whole genome shotgun (WGS) entry which is preliminary data.</text>
</comment>
<sequence>MFEFLKIIISLLIWILVFYSFKFLSKRNLKLVIVFNLYIYVYGILYYYYNTNLKYIWLAILFSIVMMKK</sequence>
<evidence type="ECO:0000313" key="2">
    <source>
        <dbReference type="EMBL" id="KXB60704.1"/>
    </source>
</evidence>
<dbReference type="EMBL" id="LSDC01000052">
    <property type="protein sequence ID" value="KXB60704.1"/>
    <property type="molecule type" value="Genomic_DNA"/>
</dbReference>
<reference evidence="3" key="1">
    <citation type="submission" date="2016-01" db="EMBL/GenBank/DDBJ databases">
        <authorList>
            <person name="Mitreva M."/>
            <person name="Pepin K.H."/>
            <person name="Mihindukulasuriya K.A."/>
            <person name="Fulton R."/>
            <person name="Fronick C."/>
            <person name="O'Laughlin M."/>
            <person name="Miner T."/>
            <person name="Herter B."/>
            <person name="Rosa B.A."/>
            <person name="Cordes M."/>
            <person name="Tomlinson C."/>
            <person name="Wollam A."/>
            <person name="Palsikar V.B."/>
            <person name="Mardis E.R."/>
            <person name="Wilson R.K."/>
        </authorList>
    </citation>
    <scope>NUCLEOTIDE SEQUENCE [LARGE SCALE GENOMIC DNA]</scope>
    <source>
        <strain evidence="3">DNF01167</strain>
    </source>
</reference>
<feature type="transmembrane region" description="Helical" evidence="1">
    <location>
        <begin position="6"/>
        <end position="24"/>
    </location>
</feature>
<gene>
    <name evidence="2" type="ORF">HMPREF3186_00770</name>
</gene>
<proteinExistence type="predicted"/>
<dbReference type="Proteomes" id="UP000070355">
    <property type="component" value="Unassembled WGS sequence"/>
</dbReference>
<feature type="transmembrane region" description="Helical" evidence="1">
    <location>
        <begin position="31"/>
        <end position="49"/>
    </location>
</feature>